<feature type="transmembrane region" description="Helical" evidence="7">
    <location>
        <begin position="1168"/>
        <end position="1193"/>
    </location>
</feature>
<feature type="domain" description="EGF-like" evidence="8">
    <location>
        <begin position="1080"/>
        <end position="1119"/>
    </location>
</feature>
<evidence type="ECO:0000259" key="8">
    <source>
        <dbReference type="PROSITE" id="PS50026"/>
    </source>
</evidence>
<evidence type="ECO:0000256" key="5">
    <source>
        <dbReference type="PROSITE-ProRule" id="PRU00076"/>
    </source>
</evidence>
<feature type="region of interest" description="Disordered" evidence="6">
    <location>
        <begin position="1256"/>
        <end position="1277"/>
    </location>
</feature>
<evidence type="ECO:0000256" key="1">
    <source>
        <dbReference type="ARBA" id="ARBA00022536"/>
    </source>
</evidence>
<feature type="region of interest" description="Disordered" evidence="6">
    <location>
        <begin position="867"/>
        <end position="900"/>
    </location>
</feature>
<dbReference type="InterPro" id="IPR018097">
    <property type="entry name" value="EGF_Ca-bd_CS"/>
</dbReference>
<feature type="compositionally biased region" description="Polar residues" evidence="6">
    <location>
        <begin position="573"/>
        <end position="599"/>
    </location>
</feature>
<feature type="region of interest" description="Disordered" evidence="6">
    <location>
        <begin position="79"/>
        <end position="122"/>
    </location>
</feature>
<feature type="disulfide bond" evidence="5">
    <location>
        <begin position="1153"/>
        <end position="1162"/>
    </location>
</feature>
<dbReference type="SUPFAM" id="SSF57184">
    <property type="entry name" value="Growth factor receptor domain"/>
    <property type="match status" value="1"/>
</dbReference>
<keyword evidence="1 5" id="KW-0245">EGF-like domain</keyword>
<feature type="region of interest" description="Disordered" evidence="6">
    <location>
        <begin position="488"/>
        <end position="660"/>
    </location>
</feature>
<feature type="region of interest" description="Disordered" evidence="6">
    <location>
        <begin position="1318"/>
        <end position="1360"/>
    </location>
</feature>
<accession>A0AAN8NJF8</accession>
<feature type="compositionally biased region" description="Basic and acidic residues" evidence="6">
    <location>
        <begin position="563"/>
        <end position="572"/>
    </location>
</feature>
<keyword evidence="3" id="KW-0677">Repeat</keyword>
<dbReference type="InterPro" id="IPR000152">
    <property type="entry name" value="EGF-type_Asp/Asn_hydroxyl_site"/>
</dbReference>
<feature type="region of interest" description="Disordered" evidence="6">
    <location>
        <begin position="699"/>
        <end position="744"/>
    </location>
</feature>
<evidence type="ECO:0000313" key="9">
    <source>
        <dbReference type="EMBL" id="KAK6618523.1"/>
    </source>
</evidence>
<keyword evidence="2" id="KW-0732">Signal</keyword>
<feature type="compositionally biased region" description="Polar residues" evidence="6">
    <location>
        <begin position="488"/>
        <end position="513"/>
    </location>
</feature>
<dbReference type="InterPro" id="IPR001881">
    <property type="entry name" value="EGF-like_Ca-bd_dom"/>
</dbReference>
<dbReference type="Pfam" id="PF07645">
    <property type="entry name" value="EGF_CA"/>
    <property type="match status" value="1"/>
</dbReference>
<keyword evidence="7" id="KW-0472">Membrane</keyword>
<dbReference type="InterPro" id="IPR049883">
    <property type="entry name" value="NOTCH1_EGF-like"/>
</dbReference>
<dbReference type="PROSITE" id="PS00022">
    <property type="entry name" value="EGF_1"/>
    <property type="match status" value="1"/>
</dbReference>
<comment type="caution">
    <text evidence="9">The sequence shown here is derived from an EMBL/GenBank/DDBJ whole genome shotgun (WGS) entry which is preliminary data.</text>
</comment>
<feature type="compositionally biased region" description="Polar residues" evidence="6">
    <location>
        <begin position="1318"/>
        <end position="1328"/>
    </location>
</feature>
<evidence type="ECO:0000256" key="2">
    <source>
        <dbReference type="ARBA" id="ARBA00022729"/>
    </source>
</evidence>
<dbReference type="PANTHER" id="PTHR24039">
    <property type="entry name" value="FIBRILLIN-RELATED"/>
    <property type="match status" value="1"/>
</dbReference>
<organism evidence="9 10">
    <name type="scientific">Polyplax serrata</name>
    <name type="common">Common mouse louse</name>
    <dbReference type="NCBI Taxonomy" id="468196"/>
    <lineage>
        <taxon>Eukaryota</taxon>
        <taxon>Metazoa</taxon>
        <taxon>Ecdysozoa</taxon>
        <taxon>Arthropoda</taxon>
        <taxon>Hexapoda</taxon>
        <taxon>Insecta</taxon>
        <taxon>Pterygota</taxon>
        <taxon>Neoptera</taxon>
        <taxon>Paraneoptera</taxon>
        <taxon>Psocodea</taxon>
        <taxon>Troctomorpha</taxon>
        <taxon>Phthiraptera</taxon>
        <taxon>Anoplura</taxon>
        <taxon>Polyplacidae</taxon>
        <taxon>Polyplax</taxon>
    </lineage>
</organism>
<gene>
    <name evidence="9" type="ORF">RUM43_013716</name>
</gene>
<dbReference type="Proteomes" id="UP001372834">
    <property type="component" value="Unassembled WGS sequence"/>
</dbReference>
<dbReference type="EMBL" id="JAWJWE010000042">
    <property type="protein sequence ID" value="KAK6618523.1"/>
    <property type="molecule type" value="Genomic_DNA"/>
</dbReference>
<dbReference type="SMART" id="SM00179">
    <property type="entry name" value="EGF_CA"/>
    <property type="match status" value="1"/>
</dbReference>
<dbReference type="GO" id="GO:0005509">
    <property type="term" value="F:calcium ion binding"/>
    <property type="evidence" value="ECO:0007669"/>
    <property type="project" value="InterPro"/>
</dbReference>
<dbReference type="SMART" id="SM00181">
    <property type="entry name" value="EGF"/>
    <property type="match status" value="2"/>
</dbReference>
<evidence type="ECO:0000256" key="6">
    <source>
        <dbReference type="SAM" id="MobiDB-lite"/>
    </source>
</evidence>
<dbReference type="Gene3D" id="2.10.25.10">
    <property type="entry name" value="Laminin"/>
    <property type="match status" value="1"/>
</dbReference>
<feature type="region of interest" description="Disordered" evidence="6">
    <location>
        <begin position="327"/>
        <end position="362"/>
    </location>
</feature>
<feature type="compositionally biased region" description="Basic and acidic residues" evidence="6">
    <location>
        <begin position="600"/>
        <end position="613"/>
    </location>
</feature>
<feature type="domain" description="EGF-like" evidence="8">
    <location>
        <begin position="1129"/>
        <end position="1163"/>
    </location>
</feature>
<reference evidence="9 10" key="1">
    <citation type="submission" date="2023-10" db="EMBL/GenBank/DDBJ databases">
        <title>Genomes of two closely related lineages of the louse Polyplax serrata with different host specificities.</title>
        <authorList>
            <person name="Martinu J."/>
            <person name="Tarabai H."/>
            <person name="Stefka J."/>
            <person name="Hypsa V."/>
        </authorList>
    </citation>
    <scope>NUCLEOTIDE SEQUENCE [LARGE SCALE GENOMIC DNA]</scope>
    <source>
        <strain evidence="9">HR10_N</strain>
    </source>
</reference>
<evidence type="ECO:0000256" key="3">
    <source>
        <dbReference type="ARBA" id="ARBA00022737"/>
    </source>
</evidence>
<dbReference type="CDD" id="cd00054">
    <property type="entry name" value="EGF_CA"/>
    <property type="match status" value="1"/>
</dbReference>
<dbReference type="FunFam" id="2.10.25.10:FF:000672">
    <property type="entry name" value="Uncharacterized protein, isoform C"/>
    <property type="match status" value="1"/>
</dbReference>
<feature type="compositionally biased region" description="Polar residues" evidence="6">
    <location>
        <begin position="706"/>
        <end position="727"/>
    </location>
</feature>
<evidence type="ECO:0000256" key="4">
    <source>
        <dbReference type="ARBA" id="ARBA00023157"/>
    </source>
</evidence>
<dbReference type="InterPro" id="IPR000742">
    <property type="entry name" value="EGF"/>
</dbReference>
<proteinExistence type="predicted"/>
<dbReference type="PROSITE" id="PS50026">
    <property type="entry name" value="EGF_3"/>
    <property type="match status" value="2"/>
</dbReference>
<evidence type="ECO:0000313" key="10">
    <source>
        <dbReference type="Proteomes" id="UP001372834"/>
    </source>
</evidence>
<dbReference type="PROSITE" id="PS01187">
    <property type="entry name" value="EGF_CA"/>
    <property type="match status" value="1"/>
</dbReference>
<dbReference type="InterPro" id="IPR009030">
    <property type="entry name" value="Growth_fac_rcpt_cys_sf"/>
</dbReference>
<name>A0AAN8NJF8_POLSC</name>
<sequence length="1404" mass="154297">MKNDLSLAANINFINGFVLCTICGLLRKLKIICCRERERETDRGYSTVSKDQKHCVWTEEHSVQGKAVLYSKESLGLEETSLPSSQTSTGSGNVNVHTSESRREIKTADSSGSPGKEDNFGKTVSILPTELLTDSSYIEKAERNQVKSTLSFETVSRSENDENIGQAERIGSRRPSVVEVESNYYDAIKPTKAEPHIAQTVIKTSSGEGEGVSMIKSGPQKTVWATSYSRVKRGYGNSQQEPVENYKEGRSEKFTNTQREKSGMGKSYNQIAENLEKLAKVTVSNDLQQPNKTVVVPTRFRESRDEENRKASPDIQDIITGIVNILNGKGNKQNEPHSGRPARPTNKRINNRGPPKISDVPPIDFDAPPGLFRPMPPKRVPPPYPFDVPPSMPNIPLPPQPHKPGLPKLPTHPFLDGVPLPELVVPDELMTNPTLNHPPELVQPEYDTISASEHLSSQGIPILEMDITPKPQPAQTTIIMKNETQITTGSTQHNGTNPLNASNQSNTSPNTKVDYSKPKPGGQKQPPSSPSPNKNTNKRVRPTPGPRPVEKAPQNKTTSSPVVKDEKNKTSESLDSSNQKENASALGSNKQQGTSSNNKPIEKPIKADNKTTVDQESTVLKSSHSTSIKPTVPQKTETTAAVPSPVATSSTTRTHPDRTTHVVSQNETNYEFDFELPVLLEPSLGIGEATPVLESSMPELSGHHTVASSTPTQALSSQRPSQSATTESSHHFKVRPGIVLDDPEYKPGVHKRPAISARPIVTAPPPNSYYGEIFDVTVHAVQGPGDKSSLPGKPYIVPVDVDGVQVQKQQVIKGDISVITKPEEGQKFVSIDGKRTYINLFGEASSTKITPSTTQPTIIGTGYAVPHKDSPVHQPTATRPVISTAPPRRPFKRPSHPPVRIDTCIVGDDSTCDSAQNEMCKTEDGVSSCHCRPGYNRKKHRDTCRRVVSMLTSLRVDRLYDKKLKWLDNFRDPDSDDYQQLSYEASQAMESAMSMTPFSDDFINSRINSIYVAKNLENNEPAVYVNMTIQLEENFDTVKPAVKQDIQRHLLRVIQRRNNNVGNSAVWVDAPPGSVLALQDVDECSSPELHDCHERATCLNTFGSFKCQCPHGLRDPWVGNVHREGRFCEMCPSDYCNGRGECRFEHGQQVCHCSGSFYGTQCEIDGEVLGVAIGASVAAAIIIILTLVCLCMWSRRWSREQKSAVGAGMGSPVFGYMATGPTVKTPSVGAPPYQVSIEDRIRWAQIADVMAKSNHYAQPEPANKPTRPSFGGYPTLPSHTMSMTGTLPLPAVAPPVPLPRLTLTNKSVMGTYGAHSQLGSIHQSNHGIRSSLETTSSSEEEDRADLLGRNFNAPRPKSRTSIANQSGIYYDVEYDRSDIYSKQNTIPMNTYTLNPQHQVRPYFR</sequence>
<feature type="compositionally biased region" description="Polar residues" evidence="6">
    <location>
        <begin position="81"/>
        <end position="98"/>
    </location>
</feature>
<dbReference type="PANTHER" id="PTHR24039:SF52">
    <property type="entry name" value="EGF-LIKE DOMAIN-CONTAINING PROTEIN"/>
    <property type="match status" value="1"/>
</dbReference>
<protein>
    <recommendedName>
        <fullName evidence="8">EGF-like domain-containing protein</fullName>
    </recommendedName>
</protein>
<keyword evidence="7" id="KW-0812">Transmembrane</keyword>
<keyword evidence="7" id="KW-1133">Transmembrane helix</keyword>
<feature type="compositionally biased region" description="Polar residues" evidence="6">
    <location>
        <begin position="614"/>
        <end position="653"/>
    </location>
</feature>
<comment type="caution">
    <text evidence="5">Lacks conserved residue(s) required for the propagation of feature annotation.</text>
</comment>
<keyword evidence="4 5" id="KW-1015">Disulfide bond</keyword>
<dbReference type="PROSITE" id="PS00010">
    <property type="entry name" value="ASX_HYDROXYL"/>
    <property type="match status" value="1"/>
</dbReference>
<feature type="compositionally biased region" description="Low complexity" evidence="6">
    <location>
        <begin position="518"/>
        <end position="535"/>
    </location>
</feature>
<evidence type="ECO:0000256" key="7">
    <source>
        <dbReference type="SAM" id="Phobius"/>
    </source>
</evidence>